<sequence>ASTSQQIAQAAVAGRLAEQAQAQGQLIGALGQARVTDVDLAKTQAGFLQQANLANMSAENQRIFQQAGIDQQTSLANMQAKLAQTGLDDSATLTAMAQLFGVSIAEMQARLQLELGQLQARTQLELAEEGKPSDFDKGLAIAETGVKLFSLSDIRLKTDIKPLPTVRGLDPSFGAGLRKVNVRPKKSKIEKVGDVISAGIKALKERDKKNIEKEELQKRQNEPTGEATSALLDVPFLGLSDEDEKTNTDRREGRDSVGEMLEQLNAFSFKYKDPQKFGHGTKVGISAQDLERSELGKTFVEDTPEGKFVKFGEMLPTLLAAITQQEKRLRELEGE</sequence>
<evidence type="ECO:0000313" key="2">
    <source>
        <dbReference type="EMBL" id="KKL58203.1"/>
    </source>
</evidence>
<proteinExistence type="predicted"/>
<feature type="non-terminal residue" evidence="2">
    <location>
        <position position="1"/>
    </location>
</feature>
<dbReference type="AlphaFoldDB" id="A0A0F9D936"/>
<dbReference type="Pfam" id="PF13884">
    <property type="entry name" value="Peptidase_S74"/>
    <property type="match status" value="1"/>
</dbReference>
<dbReference type="PROSITE" id="PS51688">
    <property type="entry name" value="ICA"/>
    <property type="match status" value="1"/>
</dbReference>
<evidence type="ECO:0000259" key="1">
    <source>
        <dbReference type="PROSITE" id="PS51688"/>
    </source>
</evidence>
<protein>
    <recommendedName>
        <fullName evidence="1">Peptidase S74 domain-containing protein</fullName>
    </recommendedName>
</protein>
<reference evidence="2" key="1">
    <citation type="journal article" date="2015" name="Nature">
        <title>Complex archaea that bridge the gap between prokaryotes and eukaryotes.</title>
        <authorList>
            <person name="Spang A."/>
            <person name="Saw J.H."/>
            <person name="Jorgensen S.L."/>
            <person name="Zaremba-Niedzwiedzka K."/>
            <person name="Martijn J."/>
            <person name="Lind A.E."/>
            <person name="van Eijk R."/>
            <person name="Schleper C."/>
            <person name="Guy L."/>
            <person name="Ettema T.J."/>
        </authorList>
    </citation>
    <scope>NUCLEOTIDE SEQUENCE</scope>
</reference>
<gene>
    <name evidence="2" type="ORF">LCGC14_2227760</name>
</gene>
<accession>A0A0F9D936</accession>
<feature type="domain" description="Peptidase S74" evidence="1">
    <location>
        <begin position="240"/>
        <end position="335"/>
    </location>
</feature>
<dbReference type="InterPro" id="IPR030392">
    <property type="entry name" value="S74_ICA"/>
</dbReference>
<comment type="caution">
    <text evidence="2">The sequence shown here is derived from an EMBL/GenBank/DDBJ whole genome shotgun (WGS) entry which is preliminary data.</text>
</comment>
<dbReference type="EMBL" id="LAZR01029905">
    <property type="protein sequence ID" value="KKL58203.1"/>
    <property type="molecule type" value="Genomic_DNA"/>
</dbReference>
<name>A0A0F9D936_9ZZZZ</name>
<organism evidence="2">
    <name type="scientific">marine sediment metagenome</name>
    <dbReference type="NCBI Taxonomy" id="412755"/>
    <lineage>
        <taxon>unclassified sequences</taxon>
        <taxon>metagenomes</taxon>
        <taxon>ecological metagenomes</taxon>
    </lineage>
</organism>